<dbReference type="Pfam" id="PF00106">
    <property type="entry name" value="adh_short"/>
    <property type="match status" value="1"/>
</dbReference>
<evidence type="ECO:0000259" key="4">
    <source>
        <dbReference type="SMART" id="SM00822"/>
    </source>
</evidence>
<dbReference type="CDD" id="cd05374">
    <property type="entry name" value="17beta-HSD-like_SDR_c"/>
    <property type="match status" value="1"/>
</dbReference>
<keyword evidence="6" id="KW-1185">Reference proteome</keyword>
<dbReference type="Proteomes" id="UP000030669">
    <property type="component" value="Unassembled WGS sequence"/>
</dbReference>
<dbReference type="PANTHER" id="PTHR43976:SF16">
    <property type="entry name" value="SHORT-CHAIN DEHYDROGENASE_REDUCTASE FAMILY PROTEIN"/>
    <property type="match status" value="1"/>
</dbReference>
<dbReference type="GO" id="GO:0016491">
    <property type="term" value="F:oxidoreductase activity"/>
    <property type="evidence" value="ECO:0007669"/>
    <property type="project" value="UniProtKB-KW"/>
</dbReference>
<evidence type="ECO:0000256" key="3">
    <source>
        <dbReference type="RuleBase" id="RU000363"/>
    </source>
</evidence>
<keyword evidence="2" id="KW-0560">Oxidoreductase</keyword>
<dbReference type="InterPro" id="IPR036291">
    <property type="entry name" value="NAD(P)-bd_dom_sf"/>
</dbReference>
<feature type="domain" description="Ketoreductase" evidence="4">
    <location>
        <begin position="8"/>
        <end position="192"/>
    </location>
</feature>
<evidence type="ECO:0000313" key="5">
    <source>
        <dbReference type="EMBL" id="EPQ51426.1"/>
    </source>
</evidence>
<dbReference type="PANTHER" id="PTHR43976">
    <property type="entry name" value="SHORT CHAIN DEHYDROGENASE"/>
    <property type="match status" value="1"/>
</dbReference>
<comment type="similarity">
    <text evidence="1 3">Belongs to the short-chain dehydrogenases/reductases (SDR) family.</text>
</comment>
<name>S7PUD8_GLOTA</name>
<dbReference type="SUPFAM" id="SSF51735">
    <property type="entry name" value="NAD(P)-binding Rossmann-fold domains"/>
    <property type="match status" value="1"/>
</dbReference>
<dbReference type="AlphaFoldDB" id="S7PUD8"/>
<dbReference type="GeneID" id="19302578"/>
<dbReference type="KEGG" id="gtr:GLOTRDRAFT_132800"/>
<evidence type="ECO:0000256" key="2">
    <source>
        <dbReference type="ARBA" id="ARBA00023002"/>
    </source>
</evidence>
<organism evidence="5 6">
    <name type="scientific">Gloeophyllum trabeum (strain ATCC 11539 / FP-39264 / Madison 617)</name>
    <name type="common">Brown rot fungus</name>
    <dbReference type="NCBI Taxonomy" id="670483"/>
    <lineage>
        <taxon>Eukaryota</taxon>
        <taxon>Fungi</taxon>
        <taxon>Dikarya</taxon>
        <taxon>Basidiomycota</taxon>
        <taxon>Agaricomycotina</taxon>
        <taxon>Agaricomycetes</taxon>
        <taxon>Gloeophyllales</taxon>
        <taxon>Gloeophyllaceae</taxon>
        <taxon>Gloeophyllum</taxon>
    </lineage>
</organism>
<dbReference type="InterPro" id="IPR002347">
    <property type="entry name" value="SDR_fam"/>
</dbReference>
<dbReference type="OrthoDB" id="1274115at2759"/>
<dbReference type="OMA" id="ANIREKC"/>
<protein>
    <submittedName>
        <fullName evidence="5">NAD P-binding protein</fullName>
    </submittedName>
</protein>
<reference evidence="5 6" key="1">
    <citation type="journal article" date="2012" name="Science">
        <title>The Paleozoic origin of enzymatic lignin decomposition reconstructed from 31 fungal genomes.</title>
        <authorList>
            <person name="Floudas D."/>
            <person name="Binder M."/>
            <person name="Riley R."/>
            <person name="Barry K."/>
            <person name="Blanchette R.A."/>
            <person name="Henrissat B."/>
            <person name="Martinez A.T."/>
            <person name="Otillar R."/>
            <person name="Spatafora J.W."/>
            <person name="Yadav J.S."/>
            <person name="Aerts A."/>
            <person name="Benoit I."/>
            <person name="Boyd A."/>
            <person name="Carlson A."/>
            <person name="Copeland A."/>
            <person name="Coutinho P.M."/>
            <person name="de Vries R.P."/>
            <person name="Ferreira P."/>
            <person name="Findley K."/>
            <person name="Foster B."/>
            <person name="Gaskell J."/>
            <person name="Glotzer D."/>
            <person name="Gorecki P."/>
            <person name="Heitman J."/>
            <person name="Hesse C."/>
            <person name="Hori C."/>
            <person name="Igarashi K."/>
            <person name="Jurgens J.A."/>
            <person name="Kallen N."/>
            <person name="Kersten P."/>
            <person name="Kohler A."/>
            <person name="Kuees U."/>
            <person name="Kumar T.K.A."/>
            <person name="Kuo A."/>
            <person name="LaButti K."/>
            <person name="Larrondo L.F."/>
            <person name="Lindquist E."/>
            <person name="Ling A."/>
            <person name="Lombard V."/>
            <person name="Lucas S."/>
            <person name="Lundell T."/>
            <person name="Martin R."/>
            <person name="McLaughlin D.J."/>
            <person name="Morgenstern I."/>
            <person name="Morin E."/>
            <person name="Murat C."/>
            <person name="Nagy L.G."/>
            <person name="Nolan M."/>
            <person name="Ohm R.A."/>
            <person name="Patyshakuliyeva A."/>
            <person name="Rokas A."/>
            <person name="Ruiz-Duenas F.J."/>
            <person name="Sabat G."/>
            <person name="Salamov A."/>
            <person name="Samejima M."/>
            <person name="Schmutz J."/>
            <person name="Slot J.C."/>
            <person name="St John F."/>
            <person name="Stenlid J."/>
            <person name="Sun H."/>
            <person name="Sun S."/>
            <person name="Syed K."/>
            <person name="Tsang A."/>
            <person name="Wiebenga A."/>
            <person name="Young D."/>
            <person name="Pisabarro A."/>
            <person name="Eastwood D.C."/>
            <person name="Martin F."/>
            <person name="Cullen D."/>
            <person name="Grigoriev I.V."/>
            <person name="Hibbett D.S."/>
        </authorList>
    </citation>
    <scope>NUCLEOTIDE SEQUENCE [LARGE SCALE GENOMIC DNA]</scope>
    <source>
        <strain evidence="5 6">ATCC 11539</strain>
    </source>
</reference>
<dbReference type="HOGENOM" id="CLU_010194_2_9_1"/>
<dbReference type="PRINTS" id="PR00081">
    <property type="entry name" value="GDHRDH"/>
</dbReference>
<evidence type="ECO:0000313" key="6">
    <source>
        <dbReference type="Proteomes" id="UP000030669"/>
    </source>
</evidence>
<gene>
    <name evidence="5" type="ORF">GLOTRDRAFT_132800</name>
</gene>
<sequence length="292" mass="31951">MNGHKDNKVWLITGTSSGLGKRMVIAALARGDRVIATARKLANLEELQSRYSDSSERLRLLELDVTSPFEVIKNTVDGAINIWGHIDVVVNNAGIGLPGLVEEMGDETLRKQFEPNVFGVAKVNTAVLPNMRERGSGTVVVIGSRSAWKTEIAGIGAYAASKAAVHAYTETLAHELKSFGVKVMIVEPGGFRTENIYTYPWTHPYHSPSLDAFREKAQSFWRTIDGKQPGDPDKAANAIVDVVRGEGLALGKELPMWLVLGKDAEVNIRDKVARILANLDGWKDVTRATDFD</sequence>
<dbReference type="InterPro" id="IPR057326">
    <property type="entry name" value="KR_dom"/>
</dbReference>
<accession>S7PUD8</accession>
<dbReference type="EMBL" id="KB469310">
    <property type="protein sequence ID" value="EPQ51426.1"/>
    <property type="molecule type" value="Genomic_DNA"/>
</dbReference>
<proteinExistence type="inferred from homology"/>
<dbReference type="InterPro" id="IPR051911">
    <property type="entry name" value="SDR_oxidoreductase"/>
</dbReference>
<dbReference type="SMART" id="SM00822">
    <property type="entry name" value="PKS_KR"/>
    <property type="match status" value="1"/>
</dbReference>
<dbReference type="eggNOG" id="KOG1205">
    <property type="taxonomic scope" value="Eukaryota"/>
</dbReference>
<dbReference type="PRINTS" id="PR00080">
    <property type="entry name" value="SDRFAMILY"/>
</dbReference>
<evidence type="ECO:0000256" key="1">
    <source>
        <dbReference type="ARBA" id="ARBA00006484"/>
    </source>
</evidence>
<dbReference type="RefSeq" id="XP_007869905.1">
    <property type="nucleotide sequence ID" value="XM_007871714.1"/>
</dbReference>
<dbReference type="Gene3D" id="3.40.50.720">
    <property type="entry name" value="NAD(P)-binding Rossmann-like Domain"/>
    <property type="match status" value="1"/>
</dbReference>